<name>A0A6I9W212_9HYME</name>
<dbReference type="AlphaFoldDB" id="A0A6I9W212"/>
<dbReference type="Gene3D" id="1.25.50.20">
    <property type="match status" value="1"/>
</dbReference>
<keyword evidence="1" id="KW-1185">Reference proteome</keyword>
<protein>
    <submittedName>
        <fullName evidence="2">Uncharacterized protein LOC105424082</fullName>
    </submittedName>
</protein>
<dbReference type="Proteomes" id="UP000504615">
    <property type="component" value="Unplaced"/>
</dbReference>
<evidence type="ECO:0000313" key="2">
    <source>
        <dbReference type="RefSeq" id="XP_011632429.1"/>
    </source>
</evidence>
<dbReference type="KEGG" id="pbar:105424082"/>
<reference evidence="2" key="1">
    <citation type="submission" date="2025-08" db="UniProtKB">
        <authorList>
            <consortium name="RefSeq"/>
        </authorList>
    </citation>
    <scope>IDENTIFICATION</scope>
</reference>
<sequence>MMKSLACCNDTYSLLSLFDKLKKLRNDYVLSDTKDARISVIKNYIYWFYYVIQRHANDDIINYILLNNLEEIKPKEISTTAAIINIINYTYSGKLLCEMQKWIRKNLTNSLLQNTEYKIKMRLKKLSVTIVDDECKMILL</sequence>
<dbReference type="RefSeq" id="XP_011632429.1">
    <property type="nucleotide sequence ID" value="XM_011634127.1"/>
</dbReference>
<proteinExistence type="predicted"/>
<dbReference type="GeneID" id="105424082"/>
<evidence type="ECO:0000313" key="1">
    <source>
        <dbReference type="Proteomes" id="UP000504615"/>
    </source>
</evidence>
<gene>
    <name evidence="2" type="primary">LOC105424082</name>
</gene>
<accession>A0A6I9W212</accession>
<organism evidence="1 2">
    <name type="scientific">Pogonomyrmex barbatus</name>
    <name type="common">red harvester ant</name>
    <dbReference type="NCBI Taxonomy" id="144034"/>
    <lineage>
        <taxon>Eukaryota</taxon>
        <taxon>Metazoa</taxon>
        <taxon>Ecdysozoa</taxon>
        <taxon>Arthropoda</taxon>
        <taxon>Hexapoda</taxon>
        <taxon>Insecta</taxon>
        <taxon>Pterygota</taxon>
        <taxon>Neoptera</taxon>
        <taxon>Endopterygota</taxon>
        <taxon>Hymenoptera</taxon>
        <taxon>Apocrita</taxon>
        <taxon>Aculeata</taxon>
        <taxon>Formicoidea</taxon>
        <taxon>Formicidae</taxon>
        <taxon>Myrmicinae</taxon>
        <taxon>Pogonomyrmex</taxon>
    </lineage>
</organism>